<dbReference type="GO" id="GO:0003723">
    <property type="term" value="F:RNA binding"/>
    <property type="evidence" value="ECO:0007669"/>
    <property type="project" value="InterPro"/>
</dbReference>
<dbReference type="Proteomes" id="UP000886595">
    <property type="component" value="Unassembled WGS sequence"/>
</dbReference>
<organism evidence="2 3">
    <name type="scientific">Brassica carinata</name>
    <name type="common">Ethiopian mustard</name>
    <name type="synonym">Abyssinian cabbage</name>
    <dbReference type="NCBI Taxonomy" id="52824"/>
    <lineage>
        <taxon>Eukaryota</taxon>
        <taxon>Viridiplantae</taxon>
        <taxon>Streptophyta</taxon>
        <taxon>Embryophyta</taxon>
        <taxon>Tracheophyta</taxon>
        <taxon>Spermatophyta</taxon>
        <taxon>Magnoliopsida</taxon>
        <taxon>eudicotyledons</taxon>
        <taxon>Gunneridae</taxon>
        <taxon>Pentapetalae</taxon>
        <taxon>rosids</taxon>
        <taxon>malvids</taxon>
        <taxon>Brassicales</taxon>
        <taxon>Brassicaceae</taxon>
        <taxon>Brassiceae</taxon>
        <taxon>Brassica</taxon>
    </lineage>
</organism>
<comment type="caution">
    <text evidence="2">The sequence shown here is derived from an EMBL/GenBank/DDBJ whole genome shotgun (WGS) entry which is preliminary data.</text>
</comment>
<dbReference type="InterPro" id="IPR045040">
    <property type="entry name" value="PORR_fam"/>
</dbReference>
<dbReference type="PANTHER" id="PTHR31476:SF19">
    <property type="entry name" value="UBIQUITIN CARBOXYL-TERMINAL HYDROLASE FAMILY PROTEIN"/>
    <property type="match status" value="1"/>
</dbReference>
<sequence length="383" mass="43984">MAAATATKLGRSLQQRRTFINARVKWVGDPYLDEAVQREKNLKQLLSLKDRIVSSPSKSLPLSSLSLLKPLVNLHVTAAAFLQKYPSVFATFQPSRSLPLHVRLTPQALDLHREEETIHLSPPHRSVTIQRLAKLLMLTGAGSLPLYVVDRFRFDLGLPHDYVTSLICDYPDYFEVTEVNDRLNGGKTLALSLTWPRKSLAVSEMERRESIINGSRVKKGLRIRYSMNFPKGYELEKRIKNWVEQWQDLPYISPYENAFHLGSYSDQAEKWAVAVLHELLYLLVSKKTETENVLCLGEYLGFGTRLKKALVHHPGIFYMSHKIRTQTVVLREGYHKAFLIEKHPLMGMRHRYLYLMSRSGRVKKRDYVPGIKRSTPSVDAQNS</sequence>
<name>A0A8X7PCH3_BRACI</name>
<evidence type="ECO:0000259" key="1">
    <source>
        <dbReference type="Pfam" id="PF11955"/>
    </source>
</evidence>
<evidence type="ECO:0000313" key="2">
    <source>
        <dbReference type="EMBL" id="KAG2248720.1"/>
    </source>
</evidence>
<dbReference type="OrthoDB" id="1892230at2759"/>
<dbReference type="EMBL" id="JAAMPC010000017">
    <property type="protein sequence ID" value="KAG2248720.1"/>
    <property type="molecule type" value="Genomic_DNA"/>
</dbReference>
<protein>
    <recommendedName>
        <fullName evidence="1">PORR domain-containing protein</fullName>
    </recommendedName>
</protein>
<dbReference type="Pfam" id="PF11955">
    <property type="entry name" value="PORR"/>
    <property type="match status" value="1"/>
</dbReference>
<reference evidence="2 3" key="1">
    <citation type="submission" date="2020-02" db="EMBL/GenBank/DDBJ databases">
        <authorList>
            <person name="Ma Q."/>
            <person name="Huang Y."/>
            <person name="Song X."/>
            <person name="Pei D."/>
        </authorList>
    </citation>
    <scope>NUCLEOTIDE SEQUENCE [LARGE SCALE GENOMIC DNA]</scope>
    <source>
        <strain evidence="2">Sxm20200214</strain>
        <tissue evidence="2">Leaf</tissue>
    </source>
</reference>
<accession>A0A8X7PCH3</accession>
<gene>
    <name evidence="2" type="ORF">Bca52824_088348</name>
</gene>
<evidence type="ECO:0000313" key="3">
    <source>
        <dbReference type="Proteomes" id="UP000886595"/>
    </source>
</evidence>
<dbReference type="AlphaFoldDB" id="A0A8X7PCH3"/>
<proteinExistence type="predicted"/>
<dbReference type="PANTHER" id="PTHR31476">
    <property type="entry name" value="PROTEIN WHAT'S THIS FACTOR 1 HOMOLOG, CHLOROPLASTIC"/>
    <property type="match status" value="1"/>
</dbReference>
<dbReference type="InterPro" id="IPR021099">
    <property type="entry name" value="PORR_domain"/>
</dbReference>
<feature type="domain" description="PORR" evidence="1">
    <location>
        <begin position="29"/>
        <end position="359"/>
    </location>
</feature>
<keyword evidence="3" id="KW-1185">Reference proteome</keyword>